<name>A0ABR1G3M9_AURAN</name>
<evidence type="ECO:0000313" key="1">
    <source>
        <dbReference type="EMBL" id="KAK7247729.1"/>
    </source>
</evidence>
<gene>
    <name evidence="1" type="ORF">SO694_00088115</name>
</gene>
<dbReference type="Pfam" id="PF13852">
    <property type="entry name" value="DUF4197"/>
    <property type="match status" value="1"/>
</dbReference>
<protein>
    <submittedName>
        <fullName evidence="1">Uncharacterized protein</fullName>
    </submittedName>
</protein>
<evidence type="ECO:0000313" key="2">
    <source>
        <dbReference type="Proteomes" id="UP001363151"/>
    </source>
</evidence>
<dbReference type="InterPro" id="IPR025245">
    <property type="entry name" value="DUF4197"/>
</dbReference>
<sequence>MGAGASASAAKALTPEEQERIAALHAMDPELQKQLAFKAMTDVLATSVASALAAAAVLDTWTQPAYAIPVPNAGTFYWLAETVGKVPLVGSKLAGEITNVVDALAVSMKDAALTVARDARTKACYDAIIADLQPAENMVELCAKPGGAFADALVKTADAALAKSMEPVVKAVMEKHTLTATWQTGIAAYNGAASKIPGCEPMDFDLDKYVLDQILATIGLLVRSNEAATRACVPADASDAVKQVFGGGMRDPDELIMALVLVPKGDPRQFVVEAPKLPTKDARGPIKTTGGLAIVLKDGETTCAGGMNYAFLGVGQPTDDDAVGVAPQFYLDGKFLVAEACGKTLLLDFCYGRYHEGNRVVLANSTKGDKETFAKHRSTEWVLTKEQTLQTCRNSSYVLGIRLDENKPKETAAAE</sequence>
<comment type="caution">
    <text evidence="1">The sequence shown here is derived from an EMBL/GenBank/DDBJ whole genome shotgun (WGS) entry which is preliminary data.</text>
</comment>
<dbReference type="Proteomes" id="UP001363151">
    <property type="component" value="Unassembled WGS sequence"/>
</dbReference>
<dbReference type="EMBL" id="JBBJCI010000128">
    <property type="protein sequence ID" value="KAK7247729.1"/>
    <property type="molecule type" value="Genomic_DNA"/>
</dbReference>
<organism evidence="1 2">
    <name type="scientific">Aureococcus anophagefferens</name>
    <name type="common">Harmful bloom alga</name>
    <dbReference type="NCBI Taxonomy" id="44056"/>
    <lineage>
        <taxon>Eukaryota</taxon>
        <taxon>Sar</taxon>
        <taxon>Stramenopiles</taxon>
        <taxon>Ochrophyta</taxon>
        <taxon>Pelagophyceae</taxon>
        <taxon>Pelagomonadales</taxon>
        <taxon>Pelagomonadaceae</taxon>
        <taxon>Aureococcus</taxon>
    </lineage>
</organism>
<accession>A0ABR1G3M9</accession>
<proteinExistence type="predicted"/>
<keyword evidence="2" id="KW-1185">Reference proteome</keyword>
<reference evidence="1 2" key="1">
    <citation type="submission" date="2024-03" db="EMBL/GenBank/DDBJ databases">
        <title>Aureococcus anophagefferens CCMP1851 and Kratosvirus quantuckense: Draft genome of a second virus-susceptible host strain in the model system.</title>
        <authorList>
            <person name="Chase E."/>
            <person name="Truchon A.R."/>
            <person name="Schepens W."/>
            <person name="Wilhelm S.W."/>
        </authorList>
    </citation>
    <scope>NUCLEOTIDE SEQUENCE [LARGE SCALE GENOMIC DNA]</scope>
    <source>
        <strain evidence="1 2">CCMP1851</strain>
    </source>
</reference>